<evidence type="ECO:0000256" key="1">
    <source>
        <dbReference type="SAM" id="MobiDB-lite"/>
    </source>
</evidence>
<dbReference type="RefSeq" id="WP_204033409.1">
    <property type="nucleotide sequence ID" value="NZ_BOOW01000059.1"/>
</dbReference>
<gene>
    <name evidence="2" type="ORF">Ssi02_76690</name>
</gene>
<dbReference type="Proteomes" id="UP000606172">
    <property type="component" value="Unassembled WGS sequence"/>
</dbReference>
<dbReference type="AlphaFoldDB" id="A0A919RPF4"/>
<feature type="compositionally biased region" description="Basic and acidic residues" evidence="1">
    <location>
        <begin position="23"/>
        <end position="39"/>
    </location>
</feature>
<reference evidence="2" key="1">
    <citation type="submission" date="2021-01" db="EMBL/GenBank/DDBJ databases">
        <title>Whole genome shotgun sequence of Sinosporangium siamense NBRC 109515.</title>
        <authorList>
            <person name="Komaki H."/>
            <person name="Tamura T."/>
        </authorList>
    </citation>
    <scope>NUCLEOTIDE SEQUENCE</scope>
    <source>
        <strain evidence="2">NBRC 109515</strain>
    </source>
</reference>
<accession>A0A919RPF4</accession>
<comment type="caution">
    <text evidence="2">The sequence shown here is derived from an EMBL/GenBank/DDBJ whole genome shotgun (WGS) entry which is preliminary data.</text>
</comment>
<sequence length="50" mass="5549">MSAENQKKPAKATGKSKKAAMKAARENKQAKREAERDDMPMGQMGPMEQQ</sequence>
<proteinExistence type="predicted"/>
<evidence type="ECO:0000313" key="3">
    <source>
        <dbReference type="Proteomes" id="UP000606172"/>
    </source>
</evidence>
<organism evidence="2 3">
    <name type="scientific">Sinosporangium siamense</name>
    <dbReference type="NCBI Taxonomy" id="1367973"/>
    <lineage>
        <taxon>Bacteria</taxon>
        <taxon>Bacillati</taxon>
        <taxon>Actinomycetota</taxon>
        <taxon>Actinomycetes</taxon>
        <taxon>Streptosporangiales</taxon>
        <taxon>Streptosporangiaceae</taxon>
        <taxon>Sinosporangium</taxon>
    </lineage>
</organism>
<name>A0A919RPF4_9ACTN</name>
<feature type="region of interest" description="Disordered" evidence="1">
    <location>
        <begin position="1"/>
        <end position="50"/>
    </location>
</feature>
<dbReference type="EMBL" id="BOOW01000059">
    <property type="protein sequence ID" value="GII97438.1"/>
    <property type="molecule type" value="Genomic_DNA"/>
</dbReference>
<keyword evidence="3" id="KW-1185">Reference proteome</keyword>
<protein>
    <submittedName>
        <fullName evidence="2">Uncharacterized protein</fullName>
    </submittedName>
</protein>
<feature type="compositionally biased region" description="Low complexity" evidence="1">
    <location>
        <begin position="40"/>
        <end position="50"/>
    </location>
</feature>
<feature type="compositionally biased region" description="Basic residues" evidence="1">
    <location>
        <begin position="8"/>
        <end position="20"/>
    </location>
</feature>
<evidence type="ECO:0000313" key="2">
    <source>
        <dbReference type="EMBL" id="GII97438.1"/>
    </source>
</evidence>